<proteinExistence type="predicted"/>
<dbReference type="EMBL" id="ADKM02000085">
    <property type="protein sequence ID" value="EGC02898.1"/>
    <property type="molecule type" value="Genomic_DNA"/>
</dbReference>
<gene>
    <name evidence="1" type="ORF">CUS_6742</name>
</gene>
<comment type="caution">
    <text evidence="1">The sequence shown here is derived from an EMBL/GenBank/DDBJ whole genome shotgun (WGS) entry which is preliminary data.</text>
</comment>
<organism evidence="1 2">
    <name type="scientific">Ruminococcus albus 8</name>
    <dbReference type="NCBI Taxonomy" id="246199"/>
    <lineage>
        <taxon>Bacteria</taxon>
        <taxon>Bacillati</taxon>
        <taxon>Bacillota</taxon>
        <taxon>Clostridia</taxon>
        <taxon>Eubacteriales</taxon>
        <taxon>Oscillospiraceae</taxon>
        <taxon>Ruminococcus</taxon>
    </lineage>
</organism>
<protein>
    <submittedName>
        <fullName evidence="1">Uncharacterized protein</fullName>
    </submittedName>
</protein>
<evidence type="ECO:0000313" key="2">
    <source>
        <dbReference type="Proteomes" id="UP000004259"/>
    </source>
</evidence>
<sequence length="42" mass="5203">MVKYLYDYPFSTPTKNAVNKRIIERCIFFPRRRRGKNIRQEP</sequence>
<accession>E9SCY8</accession>
<evidence type="ECO:0000313" key="1">
    <source>
        <dbReference type="EMBL" id="EGC02898.1"/>
    </source>
</evidence>
<dbReference type="Proteomes" id="UP000004259">
    <property type="component" value="Unassembled WGS sequence"/>
</dbReference>
<reference evidence="1 2" key="1">
    <citation type="submission" date="2011-02" db="EMBL/GenBank/DDBJ databases">
        <authorList>
            <person name="Nelson K.E."/>
            <person name="Sutton G."/>
            <person name="Torralba M."/>
            <person name="Durkin S."/>
            <person name="Harkins D."/>
            <person name="Montgomery R."/>
            <person name="Ziemer C."/>
            <person name="Klaassens E."/>
            <person name="Ocuiv P."/>
            <person name="Morrison M."/>
        </authorList>
    </citation>
    <scope>NUCLEOTIDE SEQUENCE [LARGE SCALE GENOMIC DNA]</scope>
    <source>
        <strain evidence="1 2">8</strain>
    </source>
</reference>
<name>E9SCY8_RUMAL</name>
<dbReference type="AlphaFoldDB" id="E9SCY8"/>
<keyword evidence="2" id="KW-1185">Reference proteome</keyword>